<dbReference type="InterPro" id="IPR018060">
    <property type="entry name" value="HTH_AraC"/>
</dbReference>
<dbReference type="InterPro" id="IPR037923">
    <property type="entry name" value="HTH-like"/>
</dbReference>
<proteinExistence type="predicted"/>
<evidence type="ECO:0000256" key="2">
    <source>
        <dbReference type="ARBA" id="ARBA00023125"/>
    </source>
</evidence>
<reference evidence="5 6" key="1">
    <citation type="journal article" date="2018" name="Int. J. Syst. Evol. Microbiol.">
        <title>Epidermidibacterium keratini gen. nov., sp. nov., a member of the family Sporichthyaceae, isolated from keratin epidermis.</title>
        <authorList>
            <person name="Lee D.G."/>
            <person name="Trujillo M.E."/>
            <person name="Kang S."/>
            <person name="Nam J.J."/>
            <person name="Kim Y.J."/>
        </authorList>
    </citation>
    <scope>NUCLEOTIDE SEQUENCE [LARGE SCALE GENOMIC DNA]</scope>
    <source>
        <strain evidence="5 6">EPI-7</strain>
    </source>
</reference>
<dbReference type="SUPFAM" id="SSF46689">
    <property type="entry name" value="Homeodomain-like"/>
    <property type="match status" value="2"/>
</dbReference>
<dbReference type="InParanoid" id="A0A7L4YKC7"/>
<gene>
    <name evidence="5" type="ORF">EK0264_05030</name>
</gene>
<dbReference type="InterPro" id="IPR050204">
    <property type="entry name" value="AraC_XylS_family_regulators"/>
</dbReference>
<dbReference type="InterPro" id="IPR009057">
    <property type="entry name" value="Homeodomain-like_sf"/>
</dbReference>
<dbReference type="KEGG" id="eke:EK0264_05030"/>
<evidence type="ECO:0000313" key="6">
    <source>
        <dbReference type="Proteomes" id="UP000463857"/>
    </source>
</evidence>
<dbReference type="Pfam" id="PF02311">
    <property type="entry name" value="AraC_binding"/>
    <property type="match status" value="1"/>
</dbReference>
<protein>
    <submittedName>
        <fullName evidence="5">Helix-turn-helix domain-containing protein</fullName>
    </submittedName>
</protein>
<dbReference type="GO" id="GO:0043565">
    <property type="term" value="F:sequence-specific DNA binding"/>
    <property type="evidence" value="ECO:0007669"/>
    <property type="project" value="InterPro"/>
</dbReference>
<keyword evidence="2" id="KW-0238">DNA-binding</keyword>
<evidence type="ECO:0000313" key="5">
    <source>
        <dbReference type="EMBL" id="QHB99710.1"/>
    </source>
</evidence>
<accession>A0A7L4YKC7</accession>
<dbReference type="SMART" id="SM00342">
    <property type="entry name" value="HTH_ARAC"/>
    <property type="match status" value="1"/>
</dbReference>
<keyword evidence="6" id="KW-1185">Reference proteome</keyword>
<dbReference type="InterPro" id="IPR003313">
    <property type="entry name" value="AraC-bd"/>
</dbReference>
<dbReference type="Pfam" id="PF12833">
    <property type="entry name" value="HTH_18"/>
    <property type="match status" value="1"/>
</dbReference>
<organism evidence="5 6">
    <name type="scientific">Epidermidibacterium keratini</name>
    <dbReference type="NCBI Taxonomy" id="1891644"/>
    <lineage>
        <taxon>Bacteria</taxon>
        <taxon>Bacillati</taxon>
        <taxon>Actinomycetota</taxon>
        <taxon>Actinomycetes</taxon>
        <taxon>Sporichthyales</taxon>
        <taxon>Sporichthyaceae</taxon>
        <taxon>Epidermidibacterium</taxon>
    </lineage>
</organism>
<dbReference type="EMBL" id="CP047156">
    <property type="protein sequence ID" value="QHB99710.1"/>
    <property type="molecule type" value="Genomic_DNA"/>
</dbReference>
<evidence type="ECO:0000259" key="4">
    <source>
        <dbReference type="PROSITE" id="PS01124"/>
    </source>
</evidence>
<evidence type="ECO:0000256" key="3">
    <source>
        <dbReference type="ARBA" id="ARBA00023163"/>
    </source>
</evidence>
<dbReference type="PANTHER" id="PTHR46796:SF2">
    <property type="entry name" value="TRANSCRIPTIONAL REGULATORY PROTEIN"/>
    <property type="match status" value="1"/>
</dbReference>
<sequence length="261" mass="28803">MPEGSAIRAWRPTIDGVHEVLHARFTDHAYPAHAHDVWTVLIVDDGVIGYDLDRHDHAALPQQVTILPPHVAHDGASVTSGGFTKRVLYVDDRILPPQWAGRAVDTPALADRDLRRLIARTHTAIENHDDLEAQSRLALMRDRIGSHLTGAAPRETDQAGAVRRIRDELERHLLDPTPLSQIAGSVGLSEGHLIRTFTRHVGLPPHQYVIGRRIEQARGLLLSGVPAADVAAATGFHDQAHLTRHFKRMLSVTPAAYARRT</sequence>
<keyword evidence="1" id="KW-0805">Transcription regulation</keyword>
<evidence type="ECO:0000256" key="1">
    <source>
        <dbReference type="ARBA" id="ARBA00023015"/>
    </source>
</evidence>
<dbReference type="AlphaFoldDB" id="A0A7L4YKC7"/>
<dbReference type="PANTHER" id="PTHR46796">
    <property type="entry name" value="HTH-TYPE TRANSCRIPTIONAL ACTIVATOR RHAS-RELATED"/>
    <property type="match status" value="1"/>
</dbReference>
<dbReference type="SUPFAM" id="SSF51215">
    <property type="entry name" value="Regulatory protein AraC"/>
    <property type="match status" value="1"/>
</dbReference>
<dbReference type="Proteomes" id="UP000463857">
    <property type="component" value="Chromosome"/>
</dbReference>
<dbReference type="PROSITE" id="PS01124">
    <property type="entry name" value="HTH_ARAC_FAMILY_2"/>
    <property type="match status" value="1"/>
</dbReference>
<dbReference type="GO" id="GO:0003700">
    <property type="term" value="F:DNA-binding transcription factor activity"/>
    <property type="evidence" value="ECO:0007669"/>
    <property type="project" value="InterPro"/>
</dbReference>
<keyword evidence="3" id="KW-0804">Transcription</keyword>
<name>A0A7L4YKC7_9ACTN</name>
<dbReference type="RefSeq" id="WP_159543540.1">
    <property type="nucleotide sequence ID" value="NZ_CP047156.1"/>
</dbReference>
<feature type="domain" description="HTH araC/xylS-type" evidence="4">
    <location>
        <begin position="163"/>
        <end position="260"/>
    </location>
</feature>
<dbReference type="OrthoDB" id="2060755at2"/>
<dbReference type="Gene3D" id="1.10.10.60">
    <property type="entry name" value="Homeodomain-like"/>
    <property type="match status" value="1"/>
</dbReference>